<dbReference type="SUPFAM" id="SSF49482">
    <property type="entry name" value="Aromatic compound dioxygenase"/>
    <property type="match status" value="1"/>
</dbReference>
<evidence type="ECO:0000256" key="5">
    <source>
        <dbReference type="ARBA" id="ARBA00023002"/>
    </source>
</evidence>
<evidence type="ECO:0000256" key="3">
    <source>
        <dbReference type="ARBA" id="ARBA00022723"/>
    </source>
</evidence>
<dbReference type="PANTHER" id="PTHR33711">
    <property type="entry name" value="DIOXYGENASE, PUTATIVE (AFU_ORTHOLOGUE AFUA_2G02910)-RELATED"/>
    <property type="match status" value="1"/>
</dbReference>
<keyword evidence="5 8" id="KW-0560">Oxidoreductase</keyword>
<dbReference type="GO" id="GO:0008199">
    <property type="term" value="F:ferric iron binding"/>
    <property type="evidence" value="ECO:0007669"/>
    <property type="project" value="InterPro"/>
</dbReference>
<protein>
    <submittedName>
        <fullName evidence="8">Catechol 1,2-dioxygenase</fullName>
        <ecNumber evidence="8">1.13.11.1</ecNumber>
    </submittedName>
</protein>
<reference evidence="8 9" key="1">
    <citation type="submission" date="2020-07" db="EMBL/GenBank/DDBJ databases">
        <title>Genomic Encyclopedia of Type Strains, Phase IV (KMG-V): Genome sequencing to study the core and pangenomes of soil and plant-associated prokaryotes.</title>
        <authorList>
            <person name="Whitman W."/>
        </authorList>
    </citation>
    <scope>NUCLEOTIDE SEQUENCE [LARGE SCALE GENOMIC DNA]</scope>
    <source>
        <strain evidence="8 9">SAS40</strain>
    </source>
</reference>
<dbReference type="InterPro" id="IPR007535">
    <property type="entry name" value="Catechol_dOase_N"/>
</dbReference>
<name>A0A7Y9IQH7_9BURK</name>
<dbReference type="EMBL" id="JACBYR010000001">
    <property type="protein sequence ID" value="NYE81129.1"/>
    <property type="molecule type" value="Genomic_DNA"/>
</dbReference>
<dbReference type="InterPro" id="IPR000627">
    <property type="entry name" value="Intradiol_dOase_C"/>
</dbReference>
<evidence type="ECO:0000256" key="2">
    <source>
        <dbReference type="ARBA" id="ARBA00007825"/>
    </source>
</evidence>
<keyword evidence="9" id="KW-1185">Reference proteome</keyword>
<dbReference type="GO" id="GO:0009712">
    <property type="term" value="P:catechol-containing compound metabolic process"/>
    <property type="evidence" value="ECO:0007669"/>
    <property type="project" value="InterPro"/>
</dbReference>
<dbReference type="RefSeq" id="WP_179582847.1">
    <property type="nucleotide sequence ID" value="NZ_JACBYR010000001.1"/>
</dbReference>
<dbReference type="Pfam" id="PF00775">
    <property type="entry name" value="Dioxygenase_C"/>
    <property type="match status" value="1"/>
</dbReference>
<organism evidence="8 9">
    <name type="scientific">Pigmentiphaga litoralis</name>
    <dbReference type="NCBI Taxonomy" id="516702"/>
    <lineage>
        <taxon>Bacteria</taxon>
        <taxon>Pseudomonadati</taxon>
        <taxon>Pseudomonadota</taxon>
        <taxon>Betaproteobacteria</taxon>
        <taxon>Burkholderiales</taxon>
        <taxon>Alcaligenaceae</taxon>
        <taxon>Pigmentiphaga</taxon>
    </lineage>
</organism>
<accession>A0A7Y9IQH7</accession>
<evidence type="ECO:0000256" key="6">
    <source>
        <dbReference type="ARBA" id="ARBA00023004"/>
    </source>
</evidence>
<dbReference type="AlphaFoldDB" id="A0A7Y9IQH7"/>
<comment type="similarity">
    <text evidence="2">Belongs to the intradiol ring-cleavage dioxygenase family.</text>
</comment>
<dbReference type="EC" id="1.13.11.1" evidence="8"/>
<sequence length="287" mass="31378">MAEYSPKDLLATLEAAQTGERDPRTCEIVNRIVADLFRTIEDLNVQPAEFWAAVKWLNELGSAQQVGLATAGLGFDRLLDILADQADERAGLATGTPRAIEGPLYVANAPLSDYEARLDDGTDVGETLVMDGVVYGADGKALANAIVDVWHADSKGGYSHFDPTQSEFNLRRRLRTDAQGRYRFRSLVPSGYGVPPGSPTEQILDRLGRHGQRPAHIHFLVTGEGQRPLTTQINIPGDAYLQDDFAFATRDGLIVELDPTDRTDDVASLGVTGKHTRVHFDFHLQPA</sequence>
<evidence type="ECO:0000256" key="4">
    <source>
        <dbReference type="ARBA" id="ARBA00022964"/>
    </source>
</evidence>
<dbReference type="Proteomes" id="UP000542125">
    <property type="component" value="Unassembled WGS sequence"/>
</dbReference>
<evidence type="ECO:0000259" key="7">
    <source>
        <dbReference type="PROSITE" id="PS00083"/>
    </source>
</evidence>
<comment type="cofactor">
    <cofactor evidence="1">
        <name>Fe(3+)</name>
        <dbReference type="ChEBI" id="CHEBI:29034"/>
    </cofactor>
</comment>
<dbReference type="PROSITE" id="PS00083">
    <property type="entry name" value="INTRADIOL_DIOXYGENAS"/>
    <property type="match status" value="1"/>
</dbReference>
<dbReference type="InterPro" id="IPR015889">
    <property type="entry name" value="Intradiol_dOase_core"/>
</dbReference>
<evidence type="ECO:0000313" key="9">
    <source>
        <dbReference type="Proteomes" id="UP000542125"/>
    </source>
</evidence>
<dbReference type="GO" id="GO:0018576">
    <property type="term" value="F:catechol 1,2-dioxygenase activity"/>
    <property type="evidence" value="ECO:0007669"/>
    <property type="project" value="UniProtKB-EC"/>
</dbReference>
<dbReference type="Gene3D" id="2.60.130.10">
    <property type="entry name" value="Aromatic compound dioxygenase"/>
    <property type="match status" value="1"/>
</dbReference>
<keyword evidence="6" id="KW-0408">Iron</keyword>
<gene>
    <name evidence="8" type="ORF">FHW18_000400</name>
</gene>
<keyword evidence="3" id="KW-0479">Metal-binding</keyword>
<evidence type="ECO:0000313" key="8">
    <source>
        <dbReference type="EMBL" id="NYE81129.1"/>
    </source>
</evidence>
<dbReference type="InterPro" id="IPR050770">
    <property type="entry name" value="Intradiol_RC_Dioxygenase"/>
</dbReference>
<feature type="domain" description="Intradiol ring-cleavage dioxygenases" evidence="7">
    <location>
        <begin position="130"/>
        <end position="158"/>
    </location>
</feature>
<dbReference type="Pfam" id="PF04444">
    <property type="entry name" value="Dioxygenase_N"/>
    <property type="match status" value="1"/>
</dbReference>
<proteinExistence type="inferred from homology"/>
<evidence type="ECO:0000256" key="1">
    <source>
        <dbReference type="ARBA" id="ARBA00001965"/>
    </source>
</evidence>
<dbReference type="PANTHER" id="PTHR33711:SF7">
    <property type="entry name" value="INTRADIOL RING-CLEAVAGE DIOXYGENASES DOMAIN-CONTAINING PROTEIN-RELATED"/>
    <property type="match status" value="1"/>
</dbReference>
<comment type="caution">
    <text evidence="8">The sequence shown here is derived from an EMBL/GenBank/DDBJ whole genome shotgun (WGS) entry which is preliminary data.</text>
</comment>
<keyword evidence="4 8" id="KW-0223">Dioxygenase</keyword>